<organism evidence="1">
    <name type="scientific">Nothobranchius furzeri</name>
    <name type="common">Turquoise killifish</name>
    <dbReference type="NCBI Taxonomy" id="105023"/>
    <lineage>
        <taxon>Eukaryota</taxon>
        <taxon>Metazoa</taxon>
        <taxon>Chordata</taxon>
        <taxon>Craniata</taxon>
        <taxon>Vertebrata</taxon>
        <taxon>Euteleostomi</taxon>
        <taxon>Actinopterygii</taxon>
        <taxon>Neopterygii</taxon>
        <taxon>Teleostei</taxon>
        <taxon>Neoteleostei</taxon>
        <taxon>Acanthomorphata</taxon>
        <taxon>Ovalentaria</taxon>
        <taxon>Atherinomorphae</taxon>
        <taxon>Cyprinodontiformes</taxon>
        <taxon>Nothobranchiidae</taxon>
        <taxon>Nothobranchius</taxon>
    </lineage>
</organism>
<reference evidence="1" key="1">
    <citation type="submission" date="2016-05" db="EMBL/GenBank/DDBJ databases">
        <authorList>
            <person name="Lavstsen T."/>
            <person name="Jespersen J.S."/>
        </authorList>
    </citation>
    <scope>NUCLEOTIDE SEQUENCE</scope>
    <source>
        <tissue evidence="1">Brain</tissue>
    </source>
</reference>
<feature type="non-terminal residue" evidence="1">
    <location>
        <position position="63"/>
    </location>
</feature>
<dbReference type="EMBL" id="HADY01010816">
    <property type="protein sequence ID" value="SBP49301.1"/>
    <property type="molecule type" value="Transcribed_RNA"/>
</dbReference>
<reference evidence="1" key="2">
    <citation type="submission" date="2016-06" db="EMBL/GenBank/DDBJ databases">
        <title>The genome of a short-lived fish provides insights into sex chromosome evolution and the genetic control of aging.</title>
        <authorList>
            <person name="Reichwald K."/>
            <person name="Felder M."/>
            <person name="Petzold A."/>
            <person name="Koch P."/>
            <person name="Groth M."/>
            <person name="Platzer M."/>
        </authorList>
    </citation>
    <scope>NUCLEOTIDE SEQUENCE</scope>
    <source>
        <tissue evidence="1">Brain</tissue>
    </source>
</reference>
<proteinExistence type="predicted"/>
<protein>
    <submittedName>
        <fullName evidence="1">Uncharacterized protein</fullName>
    </submittedName>
</protein>
<feature type="non-terminal residue" evidence="1">
    <location>
        <position position="1"/>
    </location>
</feature>
<name>A0A1A8A451_NOTFU</name>
<accession>A0A1A8A451</accession>
<sequence length="63" mass="7684">RSRVLRLSIANYAYTTVKFQHLLRSRRQKISMCSHLMLRVPELQRFTFRNRQDAEQKFEANRS</sequence>
<gene>
    <name evidence="1" type="primary">Nfu_g_1_019624</name>
</gene>
<evidence type="ECO:0000313" key="1">
    <source>
        <dbReference type="EMBL" id="SBP49301.1"/>
    </source>
</evidence>
<dbReference type="AlphaFoldDB" id="A0A1A8A451"/>